<dbReference type="Proteomes" id="UP000184212">
    <property type="component" value="Unassembled WGS sequence"/>
</dbReference>
<evidence type="ECO:0000259" key="1">
    <source>
        <dbReference type="Pfam" id="PF00144"/>
    </source>
</evidence>
<name>A0A1M5MYI5_9BACT</name>
<accession>A0A1M5MYI5</accession>
<gene>
    <name evidence="2" type="ORF">SAMN04488109_2013</name>
</gene>
<dbReference type="Gene3D" id="3.40.710.10">
    <property type="entry name" value="DD-peptidase/beta-lactamase superfamily"/>
    <property type="match status" value="1"/>
</dbReference>
<dbReference type="GO" id="GO:0004180">
    <property type="term" value="F:carboxypeptidase activity"/>
    <property type="evidence" value="ECO:0007669"/>
    <property type="project" value="UniProtKB-KW"/>
</dbReference>
<proteinExistence type="predicted"/>
<dbReference type="SUPFAM" id="SSF56601">
    <property type="entry name" value="beta-lactamase/transpeptidase-like"/>
    <property type="match status" value="1"/>
</dbReference>
<sequence>MKHIIVYLFIVAGLTAGCSPYVGDLATKACNEATPASASSTRDSARQILDDLVNQGVPGAVLSIQTPNEAWSVAQGLAKVEDKTPMALCHLQYLQSISKTYLAVCLLKLYEENKIDLDAPMTRYLPEKYSRYIDKPSTITIRMLMNHTSGIPEYNSIPTYITTLLQHPEHDFTPEDYLKYIGGKSLDFAPASKYSYRNTNYVVLALIVDAITGDHARYMQEVIFTPLGLTNTFYRNDPHYLDYPGLVNAYWDRYSDGLLENVSLLQRNNVRALIGDDGIVTTPAEALAFLKGLMQGKLLKPSTLDLMKSWANDSKGNPTYGLGLDYGKFQGHTGYGHSGGGLGAGCQLYYFPEKDTYMFVAINLGTVTESPLHKQTTVALEKLYKLMLD</sequence>
<dbReference type="RefSeq" id="WP_073133291.1">
    <property type="nucleotide sequence ID" value="NZ_FQWQ01000001.1"/>
</dbReference>
<evidence type="ECO:0000313" key="2">
    <source>
        <dbReference type="EMBL" id="SHG82400.1"/>
    </source>
</evidence>
<organism evidence="2 3">
    <name type="scientific">Chryseolinea serpens</name>
    <dbReference type="NCBI Taxonomy" id="947013"/>
    <lineage>
        <taxon>Bacteria</taxon>
        <taxon>Pseudomonadati</taxon>
        <taxon>Bacteroidota</taxon>
        <taxon>Cytophagia</taxon>
        <taxon>Cytophagales</taxon>
        <taxon>Fulvivirgaceae</taxon>
        <taxon>Chryseolinea</taxon>
    </lineage>
</organism>
<dbReference type="STRING" id="947013.SAMN04488109_2013"/>
<feature type="domain" description="Beta-lactamase-related" evidence="1">
    <location>
        <begin position="46"/>
        <end position="366"/>
    </location>
</feature>
<dbReference type="AlphaFoldDB" id="A0A1M5MYI5"/>
<dbReference type="InterPro" id="IPR050491">
    <property type="entry name" value="AmpC-like"/>
</dbReference>
<protein>
    <submittedName>
        <fullName evidence="2">D-alanyl-D-alanine carboxypeptidase</fullName>
    </submittedName>
</protein>
<dbReference type="PANTHER" id="PTHR46825">
    <property type="entry name" value="D-ALANYL-D-ALANINE-CARBOXYPEPTIDASE/ENDOPEPTIDASE AMPH"/>
    <property type="match status" value="1"/>
</dbReference>
<dbReference type="InterPro" id="IPR001466">
    <property type="entry name" value="Beta-lactam-related"/>
</dbReference>
<keyword evidence="2" id="KW-0378">Hydrolase</keyword>
<dbReference type="PROSITE" id="PS51257">
    <property type="entry name" value="PROKAR_LIPOPROTEIN"/>
    <property type="match status" value="1"/>
</dbReference>
<evidence type="ECO:0000313" key="3">
    <source>
        <dbReference type="Proteomes" id="UP000184212"/>
    </source>
</evidence>
<reference evidence="2 3" key="1">
    <citation type="submission" date="2016-11" db="EMBL/GenBank/DDBJ databases">
        <authorList>
            <person name="Jaros S."/>
            <person name="Januszkiewicz K."/>
            <person name="Wedrychowicz H."/>
        </authorList>
    </citation>
    <scope>NUCLEOTIDE SEQUENCE [LARGE SCALE GENOMIC DNA]</scope>
    <source>
        <strain evidence="2 3">DSM 24574</strain>
    </source>
</reference>
<keyword evidence="3" id="KW-1185">Reference proteome</keyword>
<keyword evidence="2" id="KW-0121">Carboxypeptidase</keyword>
<dbReference type="OrthoDB" id="9793489at2"/>
<keyword evidence="2" id="KW-0645">Protease</keyword>
<dbReference type="Pfam" id="PF00144">
    <property type="entry name" value="Beta-lactamase"/>
    <property type="match status" value="1"/>
</dbReference>
<dbReference type="InterPro" id="IPR012338">
    <property type="entry name" value="Beta-lactam/transpept-like"/>
</dbReference>
<dbReference type="EMBL" id="FQWQ01000001">
    <property type="protein sequence ID" value="SHG82400.1"/>
    <property type="molecule type" value="Genomic_DNA"/>
</dbReference>
<dbReference type="PANTHER" id="PTHR46825:SF9">
    <property type="entry name" value="BETA-LACTAMASE-RELATED DOMAIN-CONTAINING PROTEIN"/>
    <property type="match status" value="1"/>
</dbReference>